<dbReference type="EMBL" id="LHQL01000001">
    <property type="protein sequence ID" value="OOQ54540.1"/>
    <property type="molecule type" value="Genomic_DNA"/>
</dbReference>
<sequence>MGNSRAYPVFRTTDAVEAWQQALRLNALLEEPDDEVTLMADLLTVEDTRRMAAVLPDAEFHHSRARWNPVTHDFVEFALTISTAPDSALEPELPLSVLHYVPAGTAEERFVQAVGKGTASIGRHGTWPDDAETDSFGFAKYDGVEVLFNCDDVNWLNPADHHTVFVHVDKLGDLPRAEKLAAHLGSTVLGDAQHGW</sequence>
<dbReference type="EMBL" id="CP050692">
    <property type="protein sequence ID" value="QIT42140.1"/>
    <property type="molecule type" value="Genomic_DNA"/>
</dbReference>
<accession>A0AAE7CI85</accession>
<dbReference type="Proteomes" id="UP000190306">
    <property type="component" value="Chromosome"/>
</dbReference>
<dbReference type="Proteomes" id="UP000502504">
    <property type="component" value="Chromosome"/>
</dbReference>
<evidence type="ECO:0000313" key="4">
    <source>
        <dbReference type="Proteomes" id="UP000502504"/>
    </source>
</evidence>
<reference evidence="1 3" key="1">
    <citation type="submission" date="2015-07" db="EMBL/GenBank/DDBJ databases">
        <title>Draft Genome Sequence of Streptomyces antibioticus, IMRU 3720 reveals insights in the evolution of actinomycin biosynthetic gene clusters in Streptomyces.</title>
        <authorList>
            <person name="Crnovcic I."/>
            <person name="Ruckert C."/>
            <person name="Kalinowksi J."/>
            <person name="Keller U."/>
        </authorList>
    </citation>
    <scope>NUCLEOTIDE SEQUENCE [LARGE SCALE GENOMIC DNA]</scope>
    <source>
        <strain evidence="1 3">DSM 41481</strain>
    </source>
</reference>
<evidence type="ECO:0000313" key="2">
    <source>
        <dbReference type="EMBL" id="QIT42140.1"/>
    </source>
</evidence>
<organism evidence="2 4">
    <name type="scientific">Streptomyces antibioticus</name>
    <dbReference type="NCBI Taxonomy" id="1890"/>
    <lineage>
        <taxon>Bacteria</taxon>
        <taxon>Bacillati</taxon>
        <taxon>Actinomycetota</taxon>
        <taxon>Actinomycetes</taxon>
        <taxon>Kitasatosporales</taxon>
        <taxon>Streptomycetaceae</taxon>
        <taxon>Streptomyces</taxon>
    </lineage>
</organism>
<evidence type="ECO:0000313" key="3">
    <source>
        <dbReference type="Proteomes" id="UP000190306"/>
    </source>
</evidence>
<name>A0AAE7CI85_STRAT</name>
<evidence type="ECO:0000313" key="1">
    <source>
        <dbReference type="EMBL" id="OOQ54540.1"/>
    </source>
</evidence>
<dbReference type="RefSeq" id="WP_078631456.1">
    <property type="nucleotide sequence ID" value="NZ_CM007717.1"/>
</dbReference>
<reference evidence="2 4" key="2">
    <citation type="submission" date="2020-03" db="EMBL/GenBank/DDBJ databases">
        <title>Is there a link between lipid content and antibiotic production in Streptomyces?</title>
        <authorList>
            <person name="David M."/>
            <person name="Lejeune C."/>
            <person name="Abreu S."/>
            <person name="Thibessard A."/>
            <person name="Leblond P."/>
            <person name="Chaminade P."/>
            <person name="Virolle M.-J."/>
        </authorList>
    </citation>
    <scope>NUCLEOTIDE SEQUENCE [LARGE SCALE GENOMIC DNA]</scope>
    <source>
        <strain evidence="2 4">DSM 41481</strain>
    </source>
</reference>
<keyword evidence="3" id="KW-1185">Reference proteome</keyword>
<proteinExistence type="predicted"/>
<dbReference type="AlphaFoldDB" id="A0AAE7CI85"/>
<protein>
    <submittedName>
        <fullName evidence="2">Uncharacterized protein</fullName>
    </submittedName>
</protein>
<gene>
    <name evidence="1" type="ORF">AFM16_00110</name>
    <name evidence="2" type="ORF">HCX60_00120</name>
</gene>